<protein>
    <submittedName>
        <fullName evidence="1">Uncharacterized protein</fullName>
    </submittedName>
</protein>
<dbReference type="EMBL" id="BGZK01000984">
    <property type="protein sequence ID" value="GBP67443.1"/>
    <property type="molecule type" value="Genomic_DNA"/>
</dbReference>
<dbReference type="Proteomes" id="UP000299102">
    <property type="component" value="Unassembled WGS sequence"/>
</dbReference>
<name>A0A4C1XWG8_EUMVA</name>
<proteinExistence type="predicted"/>
<sequence length="189" mass="21865">MTHYRVPPKPSVRAKVQNERSLFHAIGRCVRVEERQRPHTTYTILQYLSRLIKAKRKGLLALPAEMKLGDSTASADENERDVVSVKRVGKTRRTDSRDSKHLRPLVTRLARRAYHDLVEANCWWWRACGVALLRLDWGFRLVNVLYTTMKGLRDLIDRSSISFPLTWKLKAFFRGPGPVFANIEAQPLL</sequence>
<keyword evidence="2" id="KW-1185">Reference proteome</keyword>
<comment type="caution">
    <text evidence="1">The sequence shown here is derived from an EMBL/GenBank/DDBJ whole genome shotgun (WGS) entry which is preliminary data.</text>
</comment>
<gene>
    <name evidence="1" type="ORF">EVAR_49337_1</name>
</gene>
<accession>A0A4C1XWG8</accession>
<reference evidence="1 2" key="1">
    <citation type="journal article" date="2019" name="Commun. Biol.">
        <title>The bagworm genome reveals a unique fibroin gene that provides high tensile strength.</title>
        <authorList>
            <person name="Kono N."/>
            <person name="Nakamura H."/>
            <person name="Ohtoshi R."/>
            <person name="Tomita M."/>
            <person name="Numata K."/>
            <person name="Arakawa K."/>
        </authorList>
    </citation>
    <scope>NUCLEOTIDE SEQUENCE [LARGE SCALE GENOMIC DNA]</scope>
</reference>
<evidence type="ECO:0000313" key="1">
    <source>
        <dbReference type="EMBL" id="GBP67443.1"/>
    </source>
</evidence>
<organism evidence="1 2">
    <name type="scientific">Eumeta variegata</name>
    <name type="common">Bagworm moth</name>
    <name type="synonym">Eumeta japonica</name>
    <dbReference type="NCBI Taxonomy" id="151549"/>
    <lineage>
        <taxon>Eukaryota</taxon>
        <taxon>Metazoa</taxon>
        <taxon>Ecdysozoa</taxon>
        <taxon>Arthropoda</taxon>
        <taxon>Hexapoda</taxon>
        <taxon>Insecta</taxon>
        <taxon>Pterygota</taxon>
        <taxon>Neoptera</taxon>
        <taxon>Endopterygota</taxon>
        <taxon>Lepidoptera</taxon>
        <taxon>Glossata</taxon>
        <taxon>Ditrysia</taxon>
        <taxon>Tineoidea</taxon>
        <taxon>Psychidae</taxon>
        <taxon>Oiketicinae</taxon>
        <taxon>Eumeta</taxon>
    </lineage>
</organism>
<evidence type="ECO:0000313" key="2">
    <source>
        <dbReference type="Proteomes" id="UP000299102"/>
    </source>
</evidence>
<dbReference type="OrthoDB" id="7490514at2759"/>
<dbReference type="AlphaFoldDB" id="A0A4C1XWG8"/>